<feature type="compositionally biased region" description="Basic and acidic residues" evidence="2">
    <location>
        <begin position="298"/>
        <end position="309"/>
    </location>
</feature>
<dbReference type="NCBIfam" id="TIGR02680">
    <property type="entry name" value="TIGR02680 family protein"/>
    <property type="match status" value="1"/>
</dbReference>
<gene>
    <name evidence="3" type="ordered locus">Tcur_1491</name>
</gene>
<dbReference type="eggNOG" id="COG1196">
    <property type="taxonomic scope" value="Bacteria"/>
</dbReference>
<dbReference type="KEGG" id="tcu:Tcur_1491"/>
<evidence type="ECO:0000313" key="4">
    <source>
        <dbReference type="Proteomes" id="UP000001918"/>
    </source>
</evidence>
<name>D1AAR0_THECD</name>
<dbReference type="Gene3D" id="3.40.50.300">
    <property type="entry name" value="P-loop containing nucleotide triphosphate hydrolases"/>
    <property type="match status" value="1"/>
</dbReference>
<evidence type="ECO:0000313" key="3">
    <source>
        <dbReference type="EMBL" id="ACY97070.1"/>
    </source>
</evidence>
<dbReference type="Proteomes" id="UP000001918">
    <property type="component" value="Chromosome"/>
</dbReference>
<dbReference type="OrthoDB" id="8527901at2"/>
<dbReference type="RefSeq" id="WP_012851854.1">
    <property type="nucleotide sequence ID" value="NC_013510.1"/>
</dbReference>
<dbReference type="SUPFAM" id="SSF52540">
    <property type="entry name" value="P-loop containing nucleoside triphosphate hydrolases"/>
    <property type="match status" value="1"/>
</dbReference>
<dbReference type="InterPro" id="IPR013496">
    <property type="entry name" value="CHP02680"/>
</dbReference>
<dbReference type="HOGENOM" id="CLU_005532_0_0_11"/>
<sequence>MTSPLPEAERRRWQPLRCGLVDLFYYDYQEFWFRDGRMLLRGNNGTGKSKVLALTLPFLLDGELTASRVEPDGDRGKKMEWNLLLGGRYDERLGYTWLEFGRRTEEGRREYFTIGCGMKAVTGRGIADRWFFTTSQRIGRDLFLIGPNDTTLPFERLAEEIGTHGQVTRKAEQYRRTIDERLFHLGADRYQALISLLLQLRQPQLSKKPDEEKLSQALSQALPPVDQAVISDVAAAFHELEQQREELAGLRDARTHLSHFLKPYRRYAAAAARRQAGKVRRAASEHEEVGRGLAATRTEAEQARRREEELQTQVEAAKRELEEQKAVRDELTGDPRLRDLNEAEQRAEQAEQAAERARRHAETAARQYGKLQRRHQTATRAAAQTRVEVQEAGELLTDAARSAGLEADDAQVRAALALPDGPPEEEIEPLLRRARRAAQTAAERRARAVAHVTVLAEQAEKQYERLVAARSALGEREHEHDIAADEVAQAHAAVSEAASALVAAWRSYAARVTELTVPHPEDVDLAWWAETLEGDNPAEGALRQAAAAAERELARQRAEAGAALQASREELERLTAEQDVLRRGEVQRPPVPLTRGEGVRDDRPGAPLWRVVDFHDDLAEAERAGLEAALQASGLLDAWITPEGRLLDPATHDTVLVAGKPVETGDLTGVLRPAIDPDDPQAAALSSDVVEAVLRSIGLAGPTHPDVWVAADGRWRLGPLHGAWSKPAAEFIGYAAREEARRRRLAELDLLIDREKQRITAATTAIEAVKQRQARLTAELQDRPSDQELRNAHSAWREARRALRRAAEKVEKQRQVVRAAEHAAAQAAQSRDEAAADVRVPTSLEELRKLAEAVKAYTPAVERLLGALWVHVKQVAELANWAEDLEEARQAHTTALEEVARAEREAAEAVLRRDTLRSSLQVTVEELNRRLTQTRTRIKELESHIPRAEEALREAAKQQAQAEARKALLEENLKKEAERRDEAVTEFQRFARTGLLEVALSDLKLPEQPWAPTTALRIARQTEQALQRDVPIDDESWRSLQDRTATGLQNLSAALTRHGHRVQAEHGDWLVVTVHFSGRDRSPVELLNLLEGAIAYQERILTARERELLEEHLVNEVASHLQELIGDAEAQVERMNAELEERPTSTGMRLRLRWEPRRDGPTGLAEARRRLLRQSGDLWSEEDRTAVSEFLQAQIEAVRSRNEQGTWHDHLREALDYRSWHRFFIDRRSDDRWRPASGPASGGERVLAVSLPLFAAASAHYRSAHPDAPRLVMLDEAFAGVDDDARRKCLGLLAAFDLDVVMTSEREWGFYSTVPGIATHHLVRRDGIDAVHVTTWEWDGSSRTMVERDYAARPPASVPSDEQALF</sequence>
<dbReference type="eggNOG" id="COG4913">
    <property type="taxonomic scope" value="Bacteria"/>
</dbReference>
<evidence type="ECO:0008006" key="5">
    <source>
        <dbReference type="Google" id="ProtNLM"/>
    </source>
</evidence>
<organism evidence="3 4">
    <name type="scientific">Thermomonospora curvata (strain ATCC 19995 / DSM 43183 / JCM 3096 / KCTC 9072 / NBRC 15933 / NCIMB 10081 / Henssen B9)</name>
    <dbReference type="NCBI Taxonomy" id="471852"/>
    <lineage>
        <taxon>Bacteria</taxon>
        <taxon>Bacillati</taxon>
        <taxon>Actinomycetota</taxon>
        <taxon>Actinomycetes</taxon>
        <taxon>Streptosporangiales</taxon>
        <taxon>Thermomonosporaceae</taxon>
        <taxon>Thermomonospora</taxon>
    </lineage>
</organism>
<feature type="coiled-coil region" evidence="1">
    <location>
        <begin position="752"/>
        <end position="823"/>
    </location>
</feature>
<protein>
    <recommendedName>
        <fullName evidence="5">TIGR02680 family protein</fullName>
    </recommendedName>
</protein>
<feature type="compositionally biased region" description="Basic and acidic residues" evidence="2">
    <location>
        <begin position="316"/>
        <end position="363"/>
    </location>
</feature>
<reference evidence="3 4" key="1">
    <citation type="journal article" date="2011" name="Stand. Genomic Sci.">
        <title>Complete genome sequence of Thermomonospora curvata type strain (B9).</title>
        <authorList>
            <person name="Chertkov O."/>
            <person name="Sikorski J."/>
            <person name="Nolan M."/>
            <person name="Lapidus A."/>
            <person name="Lucas S."/>
            <person name="Del Rio T.G."/>
            <person name="Tice H."/>
            <person name="Cheng J.F."/>
            <person name="Goodwin L."/>
            <person name="Pitluck S."/>
            <person name="Liolios K."/>
            <person name="Ivanova N."/>
            <person name="Mavromatis K."/>
            <person name="Mikhailova N."/>
            <person name="Ovchinnikova G."/>
            <person name="Pati A."/>
            <person name="Chen A."/>
            <person name="Palaniappan K."/>
            <person name="Djao O.D."/>
            <person name="Land M."/>
            <person name="Hauser L."/>
            <person name="Chang Y.J."/>
            <person name="Jeffries C.D."/>
            <person name="Brettin T."/>
            <person name="Han C."/>
            <person name="Detter J.C."/>
            <person name="Rohde M."/>
            <person name="Goker M."/>
            <person name="Woyke T."/>
            <person name="Bristow J."/>
            <person name="Eisen J.A."/>
            <person name="Markowitz V."/>
            <person name="Hugenholtz P."/>
            <person name="Klenk H.P."/>
            <person name="Kyrpides N.C."/>
        </authorList>
    </citation>
    <scope>NUCLEOTIDE SEQUENCE [LARGE SCALE GENOMIC DNA]</scope>
    <source>
        <strain evidence="4">ATCC 19995 / DSM 43183 / JCM 3096 / KCTC 9072 / NBRC 15933 / NCIMB 10081 / Henssen B9</strain>
    </source>
</reference>
<accession>D1AAR0</accession>
<evidence type="ECO:0000256" key="1">
    <source>
        <dbReference type="SAM" id="Coils"/>
    </source>
</evidence>
<dbReference type="EMBL" id="CP001738">
    <property type="protein sequence ID" value="ACY97070.1"/>
    <property type="molecule type" value="Genomic_DNA"/>
</dbReference>
<dbReference type="Pfam" id="PF13558">
    <property type="entry name" value="SbcC_Walker_B"/>
    <property type="match status" value="1"/>
</dbReference>
<dbReference type="GO" id="GO:0005737">
    <property type="term" value="C:cytoplasm"/>
    <property type="evidence" value="ECO:0007669"/>
    <property type="project" value="TreeGrafter"/>
</dbReference>
<evidence type="ECO:0000256" key="2">
    <source>
        <dbReference type="SAM" id="MobiDB-lite"/>
    </source>
</evidence>
<dbReference type="GO" id="GO:0016460">
    <property type="term" value="C:myosin II complex"/>
    <property type="evidence" value="ECO:0007669"/>
    <property type="project" value="TreeGrafter"/>
</dbReference>
<dbReference type="PANTHER" id="PTHR45615:SF40">
    <property type="entry name" value="MYOSIN HEAVY CHAIN, NON-MUSCLE"/>
    <property type="match status" value="1"/>
</dbReference>
<feature type="region of interest" description="Disordered" evidence="2">
    <location>
        <begin position="580"/>
        <end position="600"/>
    </location>
</feature>
<dbReference type="GO" id="GO:0051015">
    <property type="term" value="F:actin filament binding"/>
    <property type="evidence" value="ECO:0007669"/>
    <property type="project" value="TreeGrafter"/>
</dbReference>
<feature type="coiled-coil region" evidence="1">
    <location>
        <begin position="878"/>
        <end position="986"/>
    </location>
</feature>
<feature type="region of interest" description="Disordered" evidence="2">
    <location>
        <begin position="278"/>
        <end position="374"/>
    </location>
</feature>
<dbReference type="STRING" id="471852.Tcur_1491"/>
<keyword evidence="4" id="KW-1185">Reference proteome</keyword>
<keyword evidence="1" id="KW-0175">Coiled coil</keyword>
<dbReference type="PANTHER" id="PTHR45615">
    <property type="entry name" value="MYOSIN HEAVY CHAIN, NON-MUSCLE"/>
    <property type="match status" value="1"/>
</dbReference>
<dbReference type="GO" id="GO:0032982">
    <property type="term" value="C:myosin filament"/>
    <property type="evidence" value="ECO:0007669"/>
    <property type="project" value="TreeGrafter"/>
</dbReference>
<proteinExistence type="predicted"/>
<dbReference type="InterPro" id="IPR027417">
    <property type="entry name" value="P-loop_NTPase"/>
</dbReference>
<dbReference type="GO" id="GO:0000146">
    <property type="term" value="F:microfilament motor activity"/>
    <property type="evidence" value="ECO:0007669"/>
    <property type="project" value="TreeGrafter"/>
</dbReference>